<gene>
    <name evidence="2" type="ORF">CONLIGDRAFT_685700</name>
</gene>
<feature type="compositionally biased region" description="Low complexity" evidence="1">
    <location>
        <begin position="506"/>
        <end position="520"/>
    </location>
</feature>
<dbReference type="AlphaFoldDB" id="A0A1J7IUG6"/>
<keyword evidence="3" id="KW-1185">Reference proteome</keyword>
<feature type="region of interest" description="Disordered" evidence="1">
    <location>
        <begin position="538"/>
        <end position="561"/>
    </location>
</feature>
<feature type="compositionally biased region" description="Basic and acidic residues" evidence="1">
    <location>
        <begin position="112"/>
        <end position="126"/>
    </location>
</feature>
<feature type="compositionally biased region" description="Acidic residues" evidence="1">
    <location>
        <begin position="312"/>
        <end position="323"/>
    </location>
</feature>
<name>A0A1J7IUG6_9PEZI</name>
<feature type="region of interest" description="Disordered" evidence="1">
    <location>
        <begin position="83"/>
        <end position="178"/>
    </location>
</feature>
<feature type="region of interest" description="Disordered" evidence="1">
    <location>
        <begin position="267"/>
        <end position="522"/>
    </location>
</feature>
<dbReference type="InterPro" id="IPR035979">
    <property type="entry name" value="RBD_domain_sf"/>
</dbReference>
<sequence length="561" mass="61898">MTAESEEGTTYTRLHITPLDPGLLPVVLSGTLLPRARNISYHEIATFPEKRYGFVELPAEDAIKLRKKLNGAVLKGQKILVEQAKPERQPEPMGDAAMAGDKLPKKKKDRKDKKEDKSKKRKREAEEIPGVELENGRKVKRGWTVAEDPKSYRDKDKRKKDKKDKKDKKERRELKSKYTEHPECLIKAVLPSKVVETGEVDEDGNKKRKKSKSKEVVVHEFAKTTKFPTFLKSTVSSSSSKGKGEIEFVDGKGWVDAEGNVVEAVKTRAPASQAKVTAVPAQDDVKPQSRGQETSMYIEGSPAGSDSREAGNESEEAGDDEAEPEAKEADSEPAGKDSASIREASPPPKPVSTPTSILKKDFARPTSSSSAKGLSIKIPPPPATPGGLTVHPLEALYKRPRPADGAPTQDAAPEPEPFSFFGSGDVEEDAETVTTQVPLTPFSRHDFETRGIRSAAPTPDTAHPSRMAKFWPHAGADNIDEEEEEDDEDDVADTAMRDGDAETDVQEAGQAAGEGAESSSDFQKWFWEHRGDLNRSWKKRRKTAAKEKRYRENRARAERAI</sequence>
<feature type="compositionally biased region" description="Basic and acidic residues" evidence="1">
    <location>
        <begin position="544"/>
        <end position="561"/>
    </location>
</feature>
<feature type="compositionally biased region" description="Acidic residues" evidence="1">
    <location>
        <begin position="478"/>
        <end position="492"/>
    </location>
</feature>
<reference evidence="2 3" key="1">
    <citation type="submission" date="2016-10" db="EMBL/GenBank/DDBJ databases">
        <title>Draft genome sequence of Coniochaeta ligniaria NRRL30616, a lignocellulolytic fungus for bioabatement of inhibitors in plant biomass hydrolysates.</title>
        <authorList>
            <consortium name="DOE Joint Genome Institute"/>
            <person name="Jimenez D.J."/>
            <person name="Hector R.E."/>
            <person name="Riley R."/>
            <person name="Sun H."/>
            <person name="Grigoriev I.V."/>
            <person name="Van Elsas J.D."/>
            <person name="Nichols N.N."/>
        </authorList>
    </citation>
    <scope>NUCLEOTIDE SEQUENCE [LARGE SCALE GENOMIC DNA]</scope>
    <source>
        <strain evidence="2 3">NRRL 30616</strain>
    </source>
</reference>
<protein>
    <submittedName>
        <fullName evidence="2">Uncharacterized protein</fullName>
    </submittedName>
</protein>
<feature type="compositionally biased region" description="Basic and acidic residues" evidence="1">
    <location>
        <begin position="324"/>
        <end position="335"/>
    </location>
</feature>
<evidence type="ECO:0000313" key="3">
    <source>
        <dbReference type="Proteomes" id="UP000182658"/>
    </source>
</evidence>
<dbReference type="OrthoDB" id="3595585at2759"/>
<proteinExistence type="predicted"/>
<dbReference type="STRING" id="1408157.A0A1J7IUG6"/>
<dbReference type="GO" id="GO:0003676">
    <property type="term" value="F:nucleic acid binding"/>
    <property type="evidence" value="ECO:0007669"/>
    <property type="project" value="InterPro"/>
</dbReference>
<dbReference type="InParanoid" id="A0A1J7IUG6"/>
<evidence type="ECO:0000256" key="1">
    <source>
        <dbReference type="SAM" id="MobiDB-lite"/>
    </source>
</evidence>
<accession>A0A1J7IUG6</accession>
<dbReference type="SUPFAM" id="SSF54928">
    <property type="entry name" value="RNA-binding domain, RBD"/>
    <property type="match status" value="1"/>
</dbReference>
<organism evidence="2 3">
    <name type="scientific">Coniochaeta ligniaria NRRL 30616</name>
    <dbReference type="NCBI Taxonomy" id="1408157"/>
    <lineage>
        <taxon>Eukaryota</taxon>
        <taxon>Fungi</taxon>
        <taxon>Dikarya</taxon>
        <taxon>Ascomycota</taxon>
        <taxon>Pezizomycotina</taxon>
        <taxon>Sordariomycetes</taxon>
        <taxon>Sordariomycetidae</taxon>
        <taxon>Coniochaetales</taxon>
        <taxon>Coniochaetaceae</taxon>
        <taxon>Coniochaeta</taxon>
    </lineage>
</organism>
<dbReference type="EMBL" id="KV875103">
    <property type="protein sequence ID" value="OIW24753.1"/>
    <property type="molecule type" value="Genomic_DNA"/>
</dbReference>
<dbReference type="Proteomes" id="UP000182658">
    <property type="component" value="Unassembled WGS sequence"/>
</dbReference>
<evidence type="ECO:0000313" key="2">
    <source>
        <dbReference type="EMBL" id="OIW24753.1"/>
    </source>
</evidence>
<feature type="compositionally biased region" description="Basic residues" evidence="1">
    <location>
        <begin position="156"/>
        <end position="169"/>
    </location>
</feature>